<dbReference type="AlphaFoldDB" id="A0A0F9AWP2"/>
<organism evidence="1">
    <name type="scientific">marine sediment metagenome</name>
    <dbReference type="NCBI Taxonomy" id="412755"/>
    <lineage>
        <taxon>unclassified sequences</taxon>
        <taxon>metagenomes</taxon>
        <taxon>ecological metagenomes</taxon>
    </lineage>
</organism>
<gene>
    <name evidence="1" type="ORF">LCGC14_2520040</name>
</gene>
<accession>A0A0F9AWP2</accession>
<evidence type="ECO:0000313" key="1">
    <source>
        <dbReference type="EMBL" id="KKL14009.1"/>
    </source>
</evidence>
<name>A0A0F9AWP2_9ZZZZ</name>
<sequence>MENISLLRQWAWSEAKTRLPDSATVAQIIVEAKKLEAYLDINQNPEKPKAMTTG</sequence>
<dbReference type="EMBL" id="LAZR01040630">
    <property type="protein sequence ID" value="KKL14009.1"/>
    <property type="molecule type" value="Genomic_DNA"/>
</dbReference>
<reference evidence="1" key="1">
    <citation type="journal article" date="2015" name="Nature">
        <title>Complex archaea that bridge the gap between prokaryotes and eukaryotes.</title>
        <authorList>
            <person name="Spang A."/>
            <person name="Saw J.H."/>
            <person name="Jorgensen S.L."/>
            <person name="Zaremba-Niedzwiedzka K."/>
            <person name="Martijn J."/>
            <person name="Lind A.E."/>
            <person name="van Eijk R."/>
            <person name="Schleper C."/>
            <person name="Guy L."/>
            <person name="Ettema T.J."/>
        </authorList>
    </citation>
    <scope>NUCLEOTIDE SEQUENCE</scope>
</reference>
<proteinExistence type="predicted"/>
<protein>
    <submittedName>
        <fullName evidence="1">Uncharacterized protein</fullName>
    </submittedName>
</protein>
<comment type="caution">
    <text evidence="1">The sequence shown here is derived from an EMBL/GenBank/DDBJ whole genome shotgun (WGS) entry which is preliminary data.</text>
</comment>